<dbReference type="InterPro" id="IPR035959">
    <property type="entry name" value="RutC-like_sf"/>
</dbReference>
<dbReference type="AlphaFoldDB" id="A0A2K8NY43"/>
<evidence type="ECO:0000313" key="3">
    <source>
        <dbReference type="Proteomes" id="UP000232230"/>
    </source>
</evidence>
<dbReference type="GO" id="GO:0019239">
    <property type="term" value="F:deaminase activity"/>
    <property type="evidence" value="ECO:0007669"/>
    <property type="project" value="TreeGrafter"/>
</dbReference>
<dbReference type="FunFam" id="3.30.1330.40:FF:000001">
    <property type="entry name" value="L-PSP family endoribonuclease"/>
    <property type="match status" value="1"/>
</dbReference>
<dbReference type="PANTHER" id="PTHR11803">
    <property type="entry name" value="2-IMINOBUTANOATE/2-IMINOPROPANOATE DEAMINASE RIDA"/>
    <property type="match status" value="1"/>
</dbReference>
<evidence type="ECO:0000256" key="1">
    <source>
        <dbReference type="ARBA" id="ARBA00010552"/>
    </source>
</evidence>
<dbReference type="SUPFAM" id="SSF55298">
    <property type="entry name" value="YjgF-like"/>
    <property type="match status" value="1"/>
</dbReference>
<dbReference type="Proteomes" id="UP000232230">
    <property type="component" value="Chromosome"/>
</dbReference>
<dbReference type="GO" id="GO:0005829">
    <property type="term" value="C:cytosol"/>
    <property type="evidence" value="ECO:0007669"/>
    <property type="project" value="TreeGrafter"/>
</dbReference>
<dbReference type="EMBL" id="CP024965">
    <property type="protein sequence ID" value="ATZ18707.1"/>
    <property type="molecule type" value="Genomic_DNA"/>
</dbReference>
<dbReference type="InterPro" id="IPR006175">
    <property type="entry name" value="YjgF/YER057c/UK114"/>
</dbReference>
<accession>A0A2K8NY43</accession>
<dbReference type="PANTHER" id="PTHR11803:SF58">
    <property type="entry name" value="PROTEIN HMF1-RELATED"/>
    <property type="match status" value="1"/>
</dbReference>
<comment type="similarity">
    <text evidence="1">Belongs to the RutC family.</text>
</comment>
<reference evidence="2 3" key="1">
    <citation type="submission" date="2017-11" db="EMBL/GenBank/DDBJ databases">
        <title>Genome sequence of Entomoplasma somnilux PYAN-1 (ATCC 49194).</title>
        <authorList>
            <person name="Lo W.-S."/>
            <person name="Gasparich G.E."/>
            <person name="Kuo C.-H."/>
        </authorList>
    </citation>
    <scope>NUCLEOTIDE SEQUENCE [LARGE SCALE GENOMIC DNA]</scope>
    <source>
        <strain evidence="2 3">PYAN-1</strain>
    </source>
</reference>
<dbReference type="Gene3D" id="3.30.1330.40">
    <property type="entry name" value="RutC-like"/>
    <property type="match status" value="1"/>
</dbReference>
<dbReference type="NCBIfam" id="TIGR00004">
    <property type="entry name" value="Rid family detoxifying hydrolase"/>
    <property type="match status" value="1"/>
</dbReference>
<dbReference type="Pfam" id="PF01042">
    <property type="entry name" value="Ribonuc_L-PSP"/>
    <property type="match status" value="1"/>
</dbReference>
<name>A0A2K8NY43_9MOLU</name>
<gene>
    <name evidence="2" type="primary">tdcF</name>
    <name evidence="2" type="ORF">ESOMN_v1c03250</name>
</gene>
<sequence length="126" mass="14097">MKNKIIFSPEAPAAIGPYSQAILDQNNTIYISGQLPIDNKIGKIVSDNISDQTLQCLKNLEYILKSAGKNLENVIKVTVLLTDINEFQEMNKIYENFFKEVKPARSAYQVVALPRGAKIEIELVAQ</sequence>
<dbReference type="RefSeq" id="WP_024863230.1">
    <property type="nucleotide sequence ID" value="NZ_CP024965.1"/>
</dbReference>
<dbReference type="CDD" id="cd00448">
    <property type="entry name" value="YjgF_YER057c_UK114_family"/>
    <property type="match status" value="1"/>
</dbReference>
<keyword evidence="3" id="KW-1185">Reference proteome</keyword>
<dbReference type="InterPro" id="IPR006056">
    <property type="entry name" value="RidA"/>
</dbReference>
<proteinExistence type="inferred from homology"/>
<evidence type="ECO:0000313" key="2">
    <source>
        <dbReference type="EMBL" id="ATZ18707.1"/>
    </source>
</evidence>
<protein>
    <submittedName>
        <fullName evidence="2">TdcF protein</fullName>
    </submittedName>
</protein>
<organism evidence="2 3">
    <name type="scientific">Williamsoniiplasma somnilux</name>
    <dbReference type="NCBI Taxonomy" id="215578"/>
    <lineage>
        <taxon>Bacteria</taxon>
        <taxon>Bacillati</taxon>
        <taxon>Mycoplasmatota</taxon>
        <taxon>Mollicutes</taxon>
        <taxon>Entomoplasmatales</taxon>
        <taxon>Williamsoniiplasma</taxon>
    </lineage>
</organism>
<dbReference type="KEGG" id="esx:ESOMN_v1c03250"/>